<feature type="transmembrane region" description="Helical" evidence="5">
    <location>
        <begin position="71"/>
        <end position="93"/>
    </location>
</feature>
<comment type="caution">
    <text evidence="7">The sequence shown here is derived from an EMBL/GenBank/DDBJ whole genome shotgun (WGS) entry which is preliminary data.</text>
</comment>
<proteinExistence type="predicted"/>
<evidence type="ECO:0000256" key="4">
    <source>
        <dbReference type="ARBA" id="ARBA00023136"/>
    </source>
</evidence>
<evidence type="ECO:0000256" key="1">
    <source>
        <dbReference type="ARBA" id="ARBA00004141"/>
    </source>
</evidence>
<reference evidence="7 8" key="1">
    <citation type="submission" date="2017-05" db="EMBL/GenBank/DDBJ databases">
        <authorList>
            <person name="Varghese N."/>
            <person name="Submissions S."/>
        </authorList>
    </citation>
    <scope>NUCLEOTIDE SEQUENCE [LARGE SCALE GENOMIC DNA]</scope>
    <source>
        <strain evidence="7 8">DSM 15949</strain>
    </source>
</reference>
<evidence type="ECO:0000256" key="5">
    <source>
        <dbReference type="SAM" id="Phobius"/>
    </source>
</evidence>
<dbReference type="Proteomes" id="UP001157914">
    <property type="component" value="Unassembled WGS sequence"/>
</dbReference>
<dbReference type="RefSeq" id="WP_155190687.1">
    <property type="nucleotide sequence ID" value="NZ_BAAAEA010000003.1"/>
</dbReference>
<sequence length="191" mass="20700">MILLVAGLVLFLGAHSLPMFPTVRLGMQQKLGEIGYKVAYSLVSLAGVVLIAKGYGTAYEARAIQIYTPPVWLSHLTLLFMIPAFIFFVAAYVPCRIKKALKHPMLVAVKLWAFSHLLANGDLASLLLFGSFLAWAVVDRISVKKRGLAGGLPDDVVPVRFGDAIVILIGLAAYALFAFKLHPWLIGVPVA</sequence>
<keyword evidence="8" id="KW-1185">Reference proteome</keyword>
<comment type="subcellular location">
    <subcellularLocation>
        <location evidence="1">Membrane</location>
        <topology evidence="1">Multi-pass membrane protein</topology>
    </subcellularLocation>
</comment>
<evidence type="ECO:0000313" key="8">
    <source>
        <dbReference type="Proteomes" id="UP001157914"/>
    </source>
</evidence>
<dbReference type="Pfam" id="PF07298">
    <property type="entry name" value="NnrU"/>
    <property type="match status" value="1"/>
</dbReference>
<keyword evidence="3 5" id="KW-1133">Transmembrane helix</keyword>
<gene>
    <name evidence="7" type="ORF">SAMN06265374_1883</name>
</gene>
<feature type="transmembrane region" description="Helical" evidence="5">
    <location>
        <begin position="113"/>
        <end position="138"/>
    </location>
</feature>
<evidence type="ECO:0000259" key="6">
    <source>
        <dbReference type="Pfam" id="PF07298"/>
    </source>
</evidence>
<feature type="domain" description="NnrU" evidence="6">
    <location>
        <begin position="3"/>
        <end position="189"/>
    </location>
</feature>
<evidence type="ECO:0000256" key="3">
    <source>
        <dbReference type="ARBA" id="ARBA00022989"/>
    </source>
</evidence>
<dbReference type="EMBL" id="FXTT01000002">
    <property type="protein sequence ID" value="SMP18178.1"/>
    <property type="molecule type" value="Genomic_DNA"/>
</dbReference>
<feature type="transmembrane region" description="Helical" evidence="5">
    <location>
        <begin position="159"/>
        <end position="179"/>
    </location>
</feature>
<evidence type="ECO:0000313" key="7">
    <source>
        <dbReference type="EMBL" id="SMP18178.1"/>
    </source>
</evidence>
<keyword evidence="2 5" id="KW-0812">Transmembrane</keyword>
<organism evidence="7 8">
    <name type="scientific">Roseibium denhamense</name>
    <dbReference type="NCBI Taxonomy" id="76305"/>
    <lineage>
        <taxon>Bacteria</taxon>
        <taxon>Pseudomonadati</taxon>
        <taxon>Pseudomonadota</taxon>
        <taxon>Alphaproteobacteria</taxon>
        <taxon>Hyphomicrobiales</taxon>
        <taxon>Stappiaceae</taxon>
        <taxon>Roseibium</taxon>
    </lineage>
</organism>
<name>A0ABY1NU40_9HYPH</name>
<keyword evidence="4 5" id="KW-0472">Membrane</keyword>
<feature type="transmembrane region" description="Helical" evidence="5">
    <location>
        <begin position="40"/>
        <end position="59"/>
    </location>
</feature>
<dbReference type="InterPro" id="IPR009915">
    <property type="entry name" value="NnrU_dom"/>
</dbReference>
<accession>A0ABY1NU40</accession>
<evidence type="ECO:0000256" key="2">
    <source>
        <dbReference type="ARBA" id="ARBA00022692"/>
    </source>
</evidence>
<protein>
    <submittedName>
        <fullName evidence="7">Uncharacterized membrane protein</fullName>
    </submittedName>
</protein>